<feature type="compositionally biased region" description="Polar residues" evidence="1">
    <location>
        <begin position="414"/>
        <end position="428"/>
    </location>
</feature>
<reference evidence="3" key="1">
    <citation type="submission" date="2025-08" db="UniProtKB">
        <authorList>
            <consortium name="RefSeq"/>
        </authorList>
    </citation>
    <scope>IDENTIFICATION</scope>
</reference>
<dbReference type="GeneID" id="107266203"/>
<feature type="region of interest" description="Disordered" evidence="1">
    <location>
        <begin position="322"/>
        <end position="428"/>
    </location>
</feature>
<evidence type="ECO:0000256" key="1">
    <source>
        <dbReference type="SAM" id="MobiDB-lite"/>
    </source>
</evidence>
<dbReference type="RefSeq" id="XP_015591947.1">
    <property type="nucleotide sequence ID" value="XM_015736461.2"/>
</dbReference>
<proteinExistence type="predicted"/>
<dbReference type="Proteomes" id="UP000694920">
    <property type="component" value="Unplaced"/>
</dbReference>
<feature type="compositionally biased region" description="Polar residues" evidence="1">
    <location>
        <begin position="214"/>
        <end position="226"/>
    </location>
</feature>
<feature type="region of interest" description="Disordered" evidence="1">
    <location>
        <begin position="172"/>
        <end position="226"/>
    </location>
</feature>
<feature type="compositionally biased region" description="Low complexity" evidence="1">
    <location>
        <begin position="381"/>
        <end position="403"/>
    </location>
</feature>
<feature type="compositionally biased region" description="Polar residues" evidence="1">
    <location>
        <begin position="353"/>
        <end position="363"/>
    </location>
</feature>
<organism evidence="2 3">
    <name type="scientific">Cephus cinctus</name>
    <name type="common">Wheat stem sawfly</name>
    <dbReference type="NCBI Taxonomy" id="211228"/>
    <lineage>
        <taxon>Eukaryota</taxon>
        <taxon>Metazoa</taxon>
        <taxon>Ecdysozoa</taxon>
        <taxon>Arthropoda</taxon>
        <taxon>Hexapoda</taxon>
        <taxon>Insecta</taxon>
        <taxon>Pterygota</taxon>
        <taxon>Neoptera</taxon>
        <taxon>Endopterygota</taxon>
        <taxon>Hymenoptera</taxon>
        <taxon>Cephoidea</taxon>
        <taxon>Cephidae</taxon>
        <taxon>Cephus</taxon>
    </lineage>
</organism>
<feature type="compositionally biased region" description="Basic and acidic residues" evidence="1">
    <location>
        <begin position="203"/>
        <end position="212"/>
    </location>
</feature>
<evidence type="ECO:0000313" key="3">
    <source>
        <dbReference type="RefSeq" id="XP_015591947.1"/>
    </source>
</evidence>
<feature type="compositionally biased region" description="Basic and acidic residues" evidence="1">
    <location>
        <begin position="365"/>
        <end position="380"/>
    </location>
</feature>
<feature type="compositionally biased region" description="Low complexity" evidence="1">
    <location>
        <begin position="336"/>
        <end position="351"/>
    </location>
</feature>
<gene>
    <name evidence="3" type="primary">LOC107266203</name>
</gene>
<accession>A0AAJ7BQM2</accession>
<sequence length="428" mass="47823">MNSVKFKKEFLDWVFLWASKETPKDPEDVNQIELEKLLFRIGYNFQVDNNNSKKKMLDCNSDHFISGMIQMYSPPDLKYGEELQNEIMNNNTFHEIQDDVSIAIKELLNAIIQLAKGELENSTMRTPAIGIIVTTPDAPDIPKMFPVSPDNNRKMPSRLEYQMYRSLDTLTASTSKGDSHDFPDPGQLTPKSETQMDVGNEDANTKSSEKKFISRSSPAVNSDALQRSDTFTMDNKITYDWKLREPFMNNKDVLQNLYEIQNITANTISLLHGDSMTSTGSESSTLKAFEETIRPIRRLSAIGHIPGLSRVSNVVRSIPRPKIRRSITMGAPITPTSSKSSSGNTRGSASNKKLISTSSLQPSSKRREISPNEPKDRRENSLVSSGFSSFSSNTSPSLSSTLVGVKKNPKYAHIQSTIPKTKSVPSKK</sequence>
<protein>
    <submittedName>
        <fullName evidence="3">Uncharacterized protein LOC107266203 isoform X1</fullName>
    </submittedName>
</protein>
<evidence type="ECO:0000313" key="2">
    <source>
        <dbReference type="Proteomes" id="UP000694920"/>
    </source>
</evidence>
<dbReference type="AlphaFoldDB" id="A0AAJ7BQM2"/>
<dbReference type="KEGG" id="ccin:107266203"/>
<name>A0AAJ7BQM2_CEPCN</name>
<keyword evidence="2" id="KW-1185">Reference proteome</keyword>